<evidence type="ECO:0000313" key="9">
    <source>
        <dbReference type="JaponicusDB" id="SJAG_01704"/>
    </source>
</evidence>
<dbReference type="SUPFAM" id="SSF81891">
    <property type="entry name" value="Poly A polymerase C-terminal region-like"/>
    <property type="match status" value="1"/>
</dbReference>
<dbReference type="CDD" id="cd05398">
    <property type="entry name" value="NT_ClassII-CCAase"/>
    <property type="match status" value="1"/>
</dbReference>
<keyword evidence="10" id="KW-1185">Reference proteome</keyword>
<dbReference type="Pfam" id="PF12627">
    <property type="entry name" value="PolyA_pol_RNAbd"/>
    <property type="match status" value="1"/>
</dbReference>
<dbReference type="eggNOG" id="KOG2159">
    <property type="taxonomic scope" value="Eukaryota"/>
</dbReference>
<evidence type="ECO:0000256" key="2">
    <source>
        <dbReference type="ARBA" id="ARBA00022679"/>
    </source>
</evidence>
<feature type="domain" description="Poly A polymerase head" evidence="6">
    <location>
        <begin position="37"/>
        <end position="178"/>
    </location>
</feature>
<evidence type="ECO:0000259" key="7">
    <source>
        <dbReference type="Pfam" id="PF12627"/>
    </source>
</evidence>
<dbReference type="Gene3D" id="3.30.460.10">
    <property type="entry name" value="Beta Polymerase, domain 2"/>
    <property type="match status" value="1"/>
</dbReference>
<dbReference type="Pfam" id="PF01743">
    <property type="entry name" value="PolyA_pol"/>
    <property type="match status" value="1"/>
</dbReference>
<dbReference type="GO" id="GO:0005739">
    <property type="term" value="C:mitochondrion"/>
    <property type="evidence" value="ECO:0007669"/>
    <property type="project" value="GOC"/>
</dbReference>
<dbReference type="GO" id="GO:0001680">
    <property type="term" value="P:tRNA 3'-terminal CCA addition"/>
    <property type="evidence" value="ECO:0000318"/>
    <property type="project" value="GO_Central"/>
</dbReference>
<dbReference type="InterPro" id="IPR002646">
    <property type="entry name" value="PolA_pol_head_dom"/>
</dbReference>
<dbReference type="STRING" id="402676.B6JYN9"/>
<evidence type="ECO:0000259" key="6">
    <source>
        <dbReference type="Pfam" id="PF01743"/>
    </source>
</evidence>
<name>B6JYN9_SCHJY</name>
<dbReference type="RefSeq" id="XP_002172950.1">
    <property type="nucleotide sequence ID" value="XM_002172914.1"/>
</dbReference>
<dbReference type="EMBL" id="KE651168">
    <property type="protein sequence ID" value="EEB06657.1"/>
    <property type="molecule type" value="Genomic_DNA"/>
</dbReference>
<dbReference type="HOGENOM" id="CLU_019592_2_1_1"/>
<dbReference type="AlphaFoldDB" id="B6JYN9"/>
<dbReference type="OMA" id="NIHRATE"/>
<dbReference type="Proteomes" id="UP000001744">
    <property type="component" value="Unassembled WGS sequence"/>
</dbReference>
<reference evidence="8 10" key="1">
    <citation type="journal article" date="2011" name="Science">
        <title>Comparative functional genomics of the fission yeasts.</title>
        <authorList>
            <person name="Rhind N."/>
            <person name="Chen Z."/>
            <person name="Yassour M."/>
            <person name="Thompson D.A."/>
            <person name="Haas B.J."/>
            <person name="Habib N."/>
            <person name="Wapinski I."/>
            <person name="Roy S."/>
            <person name="Lin M.F."/>
            <person name="Heiman D.I."/>
            <person name="Young S.K."/>
            <person name="Furuya K."/>
            <person name="Guo Y."/>
            <person name="Pidoux A."/>
            <person name="Chen H.M."/>
            <person name="Robbertse B."/>
            <person name="Goldberg J.M."/>
            <person name="Aoki K."/>
            <person name="Bayne E.H."/>
            <person name="Berlin A.M."/>
            <person name="Desjardins C.A."/>
            <person name="Dobbs E."/>
            <person name="Dukaj L."/>
            <person name="Fan L."/>
            <person name="FitzGerald M.G."/>
            <person name="French C."/>
            <person name="Gujja S."/>
            <person name="Hansen K."/>
            <person name="Keifenheim D."/>
            <person name="Levin J.Z."/>
            <person name="Mosher R.A."/>
            <person name="Mueller C.A."/>
            <person name="Pfiffner J."/>
            <person name="Priest M."/>
            <person name="Russ C."/>
            <person name="Smialowska A."/>
            <person name="Swoboda P."/>
            <person name="Sykes S.M."/>
            <person name="Vaughn M."/>
            <person name="Vengrova S."/>
            <person name="Yoder R."/>
            <person name="Zeng Q."/>
            <person name="Allshire R."/>
            <person name="Baulcombe D."/>
            <person name="Birren B.W."/>
            <person name="Brown W."/>
            <person name="Ekwall K."/>
            <person name="Kellis M."/>
            <person name="Leatherwood J."/>
            <person name="Levin H."/>
            <person name="Margalit H."/>
            <person name="Martienssen R."/>
            <person name="Nieduszynski C.A."/>
            <person name="Spatafora J.W."/>
            <person name="Friedman N."/>
            <person name="Dalgaard J.Z."/>
            <person name="Baumann P."/>
            <person name="Niki H."/>
            <person name="Regev A."/>
            <person name="Nusbaum C."/>
        </authorList>
    </citation>
    <scope>NUCLEOTIDE SEQUENCE [LARGE SCALE GENOMIC DNA]</scope>
    <source>
        <strain evidence="10">yFS275 / FY16936</strain>
    </source>
</reference>
<organism evidence="8 10">
    <name type="scientific">Schizosaccharomyces japonicus (strain yFS275 / FY16936)</name>
    <name type="common">Fission yeast</name>
    <dbReference type="NCBI Taxonomy" id="402676"/>
    <lineage>
        <taxon>Eukaryota</taxon>
        <taxon>Fungi</taxon>
        <taxon>Dikarya</taxon>
        <taxon>Ascomycota</taxon>
        <taxon>Taphrinomycotina</taxon>
        <taxon>Schizosaccharomycetes</taxon>
        <taxon>Schizosaccharomycetales</taxon>
        <taxon>Schizosaccharomycetaceae</taxon>
        <taxon>Schizosaccharomyces</taxon>
    </lineage>
</organism>
<dbReference type="InterPro" id="IPR032828">
    <property type="entry name" value="PolyA_RNA-bd"/>
</dbReference>
<dbReference type="OrthoDB" id="445712at2759"/>
<keyword evidence="2 5" id="KW-0808">Transferase</keyword>
<evidence type="ECO:0000256" key="4">
    <source>
        <dbReference type="ARBA" id="ARBA00022884"/>
    </source>
</evidence>
<dbReference type="GO" id="GO:1990180">
    <property type="term" value="P:mitochondrial tRNA 3'-end processing"/>
    <property type="evidence" value="ECO:0007669"/>
    <property type="project" value="EnsemblFungi"/>
</dbReference>
<feature type="domain" description="tRNA nucleotidyltransferase/poly(A) polymerase RNA and SrmB- binding" evidence="7">
    <location>
        <begin position="229"/>
        <end position="269"/>
    </location>
</feature>
<evidence type="ECO:0000256" key="5">
    <source>
        <dbReference type="RuleBase" id="RU003953"/>
    </source>
</evidence>
<dbReference type="GO" id="GO:0052929">
    <property type="term" value="F:ATP:3'-cytidine-cytidine-tRNA adenylyltransferase activity"/>
    <property type="evidence" value="ECO:0000318"/>
    <property type="project" value="GO_Central"/>
</dbReference>
<keyword evidence="3" id="KW-0547">Nucleotide-binding</keyword>
<evidence type="ECO:0000313" key="8">
    <source>
        <dbReference type="EMBL" id="EEB06657.1"/>
    </source>
</evidence>
<dbReference type="GO" id="GO:0005524">
    <property type="term" value="F:ATP binding"/>
    <property type="evidence" value="ECO:0007669"/>
    <property type="project" value="EnsemblFungi"/>
</dbReference>
<evidence type="ECO:0000256" key="3">
    <source>
        <dbReference type="ARBA" id="ARBA00022741"/>
    </source>
</evidence>
<sequence length="487" mass="54913">MSSKLVLNEIEQKVINLLKKTADYVEKTKSLTSLEVRLAGGWVRDKLLGCQSNDIDVTLKDISGQDFALAIVEFVRSQEATTLVPADSVLGKLVTNPEQSQHLETATMGLYGLDIDFVSLRAETYPDSSRIPVVTPGTVLTDALRRDFTVNSLFYNVRTDEIEDITGRGLKDLASRSLVTPVDAVASFIDDPLRILRGIRFASRFNFTLHDTFFNAIRHPKVLDVFFIKLSKERIGEELSKMLNSTNPEVAVGMLYDTGIAALILDEFTPEQYKQVQRALVAARQAVNYFSDASTQPSPLSSTGDFVVWLFATLVPWRNEKMLEKKKEVYVPTKTSRDRLKLPNPVVIPLSQSFAFAKSFDKLAHQPESLSRVTIGNFIREVGSNWHVALACAYVWSAVERSDEPMHKTFENFETLLQRVYDYNLQDAYSWKPILNGKQITQQLHVKPGPDVKSAIEKVLEWQFEHPGGEVDDCIRELSQMSVKDKN</sequence>
<protein>
    <submittedName>
        <fullName evidence="8">ATP(CTP) tRNA nucleotidyltransferase</fullName>
    </submittedName>
</protein>
<dbReference type="GeneID" id="7049869"/>
<keyword evidence="4 5" id="KW-0694">RNA-binding</keyword>
<proteinExistence type="inferred from homology"/>
<dbReference type="GO" id="GO:0052927">
    <property type="term" value="F:CC tRNA cytidylyltransferase activity"/>
    <property type="evidence" value="ECO:0000318"/>
    <property type="project" value="GO_Central"/>
</dbReference>
<evidence type="ECO:0000256" key="1">
    <source>
        <dbReference type="ARBA" id="ARBA00007265"/>
    </source>
</evidence>
<dbReference type="PANTHER" id="PTHR13734:SF9">
    <property type="entry name" value="TRNA NUCLEOTIDYLTRANSFERASE CCA2"/>
    <property type="match status" value="1"/>
</dbReference>
<dbReference type="GO" id="GO:0000049">
    <property type="term" value="F:tRNA binding"/>
    <property type="evidence" value="ECO:0007669"/>
    <property type="project" value="EnsemblFungi"/>
</dbReference>
<dbReference type="Gene3D" id="1.10.3090.10">
    <property type="entry name" value="cca-adding enzyme, domain 2"/>
    <property type="match status" value="1"/>
</dbReference>
<dbReference type="JaponicusDB" id="SJAG_01704">
    <property type="gene designation" value="cca2"/>
</dbReference>
<dbReference type="VEuPathDB" id="FungiDB:SJAG_01704"/>
<comment type="similarity">
    <text evidence="1 5">Belongs to the tRNA nucleotidyltransferase/poly(A) polymerase family.</text>
</comment>
<dbReference type="InterPro" id="IPR043519">
    <property type="entry name" value="NT_sf"/>
</dbReference>
<evidence type="ECO:0000313" key="10">
    <source>
        <dbReference type="Proteomes" id="UP000001744"/>
    </source>
</evidence>
<dbReference type="SUPFAM" id="SSF81301">
    <property type="entry name" value="Nucleotidyltransferase"/>
    <property type="match status" value="1"/>
</dbReference>
<gene>
    <name evidence="9" type="primary">cca2</name>
    <name evidence="8" type="ORF">SJAG_01704</name>
</gene>
<accession>B6JYN9</accession>
<dbReference type="PANTHER" id="PTHR13734">
    <property type="entry name" value="TRNA-NUCLEOTIDYLTRANSFERASE"/>
    <property type="match status" value="1"/>
</dbReference>